<feature type="region of interest" description="Disordered" evidence="1">
    <location>
        <begin position="114"/>
        <end position="139"/>
    </location>
</feature>
<evidence type="ECO:0000313" key="2">
    <source>
        <dbReference type="EMBL" id="KAL0947054.1"/>
    </source>
</evidence>
<reference evidence="3" key="1">
    <citation type="submission" date="2024-06" db="EMBL/GenBank/DDBJ databases">
        <title>Multi-omics analyses provide insights into the biosynthesis of the anticancer antibiotic pleurotin in Hohenbuehelia grisea.</title>
        <authorList>
            <person name="Weaver J.A."/>
            <person name="Alberti F."/>
        </authorList>
    </citation>
    <scope>NUCLEOTIDE SEQUENCE [LARGE SCALE GENOMIC DNA]</scope>
    <source>
        <strain evidence="3">T-177</strain>
    </source>
</reference>
<evidence type="ECO:0000256" key="1">
    <source>
        <dbReference type="SAM" id="MobiDB-lite"/>
    </source>
</evidence>
<organism evidence="2 3">
    <name type="scientific">Hohenbuehelia grisea</name>
    <dbReference type="NCBI Taxonomy" id="104357"/>
    <lineage>
        <taxon>Eukaryota</taxon>
        <taxon>Fungi</taxon>
        <taxon>Dikarya</taxon>
        <taxon>Basidiomycota</taxon>
        <taxon>Agaricomycotina</taxon>
        <taxon>Agaricomycetes</taxon>
        <taxon>Agaricomycetidae</taxon>
        <taxon>Agaricales</taxon>
        <taxon>Pleurotineae</taxon>
        <taxon>Pleurotaceae</taxon>
        <taxon>Hohenbuehelia</taxon>
    </lineage>
</organism>
<dbReference type="Proteomes" id="UP001556367">
    <property type="component" value="Unassembled WGS sequence"/>
</dbReference>
<name>A0ABR3IUX0_9AGAR</name>
<gene>
    <name evidence="2" type="ORF">HGRIS_013195</name>
</gene>
<evidence type="ECO:0000313" key="3">
    <source>
        <dbReference type="Proteomes" id="UP001556367"/>
    </source>
</evidence>
<protein>
    <submittedName>
        <fullName evidence="2">Uncharacterized protein</fullName>
    </submittedName>
</protein>
<dbReference type="EMBL" id="JASNQZ010000015">
    <property type="protein sequence ID" value="KAL0947054.1"/>
    <property type="molecule type" value="Genomic_DNA"/>
</dbReference>
<keyword evidence="3" id="KW-1185">Reference proteome</keyword>
<accession>A0ABR3IUX0</accession>
<sequence length="227" mass="23856">MNTGVRQARNLLSTGARAGAGRAAESGADTLHIELRRVPHTTLPSDIRRALQHAQVQGVAEVALQYQHFKVADRALLTLSHPSYLSSALRALKNLTLCSLPVNVVPVNTKVSTPMTRTRGAQGRAEAGDRGAVTGLGPRGGLPPGGNYVTVTGLPPSTTVADFRDLLRGFKLAEATDQPDVVKVSLLLTLQTKPVHENAVFSMALPYGISFRGSPLGAQAPSSGLQA</sequence>
<comment type="caution">
    <text evidence="2">The sequence shown here is derived from an EMBL/GenBank/DDBJ whole genome shotgun (WGS) entry which is preliminary data.</text>
</comment>
<proteinExistence type="predicted"/>